<reference evidence="2 4" key="1">
    <citation type="submission" date="2015-10" db="EMBL/GenBank/DDBJ databases">
        <title>The cercosporin biosynthetic gene cluster was horizontally transferred to several fungal lineages and shown to be expanded in Cercospora beticola based on microsynteny with recipient genomes.</title>
        <authorList>
            <person name="De Jonge R."/>
            <person name="Ebert M.K."/>
            <person name="Suttle J.C."/>
            <person name="Jurick Ii W.M."/>
            <person name="Secor G.A."/>
            <person name="Thomma B.P."/>
            <person name="Van De Peer Y."/>
            <person name="Bolton M.D."/>
        </authorList>
    </citation>
    <scope>NUCLEOTIDE SEQUENCE [LARGE SCALE GENOMIC DNA]</scope>
    <source>
        <strain evidence="2 4">09-40</strain>
    </source>
</reference>
<evidence type="ECO:0000313" key="4">
    <source>
        <dbReference type="Proteomes" id="UP000230605"/>
    </source>
</evidence>
<dbReference type="EMBL" id="LKMD01000108">
    <property type="protein sequence ID" value="PIA88538.1"/>
    <property type="molecule type" value="Genomic_DNA"/>
</dbReference>
<evidence type="ECO:0000313" key="3">
    <source>
        <dbReference type="EMBL" id="WPB02956.1"/>
    </source>
</evidence>
<dbReference type="Proteomes" id="UP001302367">
    <property type="component" value="Chromosome 5"/>
</dbReference>
<feature type="compositionally biased region" description="Polar residues" evidence="1">
    <location>
        <begin position="31"/>
        <end position="43"/>
    </location>
</feature>
<organism evidence="2 4">
    <name type="scientific">Cercospora beticola</name>
    <name type="common">Sugarbeet leaf spot fungus</name>
    <dbReference type="NCBI Taxonomy" id="122368"/>
    <lineage>
        <taxon>Eukaryota</taxon>
        <taxon>Fungi</taxon>
        <taxon>Dikarya</taxon>
        <taxon>Ascomycota</taxon>
        <taxon>Pezizomycotina</taxon>
        <taxon>Dothideomycetes</taxon>
        <taxon>Dothideomycetidae</taxon>
        <taxon>Mycosphaerellales</taxon>
        <taxon>Mycosphaerellaceae</taxon>
        <taxon>Cercospora</taxon>
    </lineage>
</organism>
<accession>A0A2G5H7P0</accession>
<protein>
    <submittedName>
        <fullName evidence="2">Uncharacterized protein</fullName>
    </submittedName>
</protein>
<evidence type="ECO:0000256" key="1">
    <source>
        <dbReference type="SAM" id="MobiDB-lite"/>
    </source>
</evidence>
<proteinExistence type="predicted"/>
<dbReference type="AlphaFoldDB" id="A0A2G5H7P0"/>
<dbReference type="Proteomes" id="UP000230605">
    <property type="component" value="Chromosome 5"/>
</dbReference>
<feature type="region of interest" description="Disordered" evidence="1">
    <location>
        <begin position="31"/>
        <end position="80"/>
    </location>
</feature>
<evidence type="ECO:0000313" key="5">
    <source>
        <dbReference type="Proteomes" id="UP001302367"/>
    </source>
</evidence>
<name>A0A2G5H7P0_CERBT</name>
<sequence>MSQTTYTSQTQRNGTYAAAIDNGKFEWCPRQTTQASSAATEGSNGRREQYRSATSSAEYDAPTSLAGIGAQFEQNQGRKS</sequence>
<reference evidence="3 5" key="2">
    <citation type="submission" date="2023-09" db="EMBL/GenBank/DDBJ databases">
        <title>Complete-Gapless Cercospora beticola genome.</title>
        <authorList>
            <person name="Wyatt N.A."/>
            <person name="Spanner R.E."/>
            <person name="Bolton M.D."/>
        </authorList>
    </citation>
    <scope>NUCLEOTIDE SEQUENCE [LARGE SCALE GENOMIC DNA]</scope>
    <source>
        <strain evidence="3">Cb09-40</strain>
    </source>
</reference>
<dbReference type="EMBL" id="CP134188">
    <property type="protein sequence ID" value="WPB02956.1"/>
    <property type="molecule type" value="Genomic_DNA"/>
</dbReference>
<keyword evidence="5" id="KW-1185">Reference proteome</keyword>
<evidence type="ECO:0000313" key="2">
    <source>
        <dbReference type="EMBL" id="PIA88538.1"/>
    </source>
</evidence>
<gene>
    <name evidence="2" type="ORF">CB0940_07033</name>
    <name evidence="3" type="ORF">RHO25_007592</name>
</gene>